<dbReference type="PANTHER" id="PTHR22706:SF1">
    <property type="entry name" value="ASSEMBLY FACTOR FOR SPINDLE MICROTUBULES"/>
    <property type="match status" value="1"/>
</dbReference>
<dbReference type="InterPro" id="IPR036872">
    <property type="entry name" value="CH_dom_sf"/>
</dbReference>
<protein>
    <submittedName>
        <fullName evidence="9">Calponin-homology (CH) domain-containing protein</fullName>
    </submittedName>
</protein>
<feature type="region of interest" description="Disordered" evidence="6">
    <location>
        <begin position="435"/>
        <end position="459"/>
    </location>
</feature>
<evidence type="ECO:0000256" key="5">
    <source>
        <dbReference type="SAM" id="Coils"/>
    </source>
</evidence>
<feature type="compositionally biased region" description="Basic and acidic residues" evidence="6">
    <location>
        <begin position="663"/>
        <end position="679"/>
    </location>
</feature>
<reference evidence="9" key="1">
    <citation type="submission" date="2016-11" db="UniProtKB">
        <authorList>
            <consortium name="WormBaseParasite"/>
        </authorList>
    </citation>
    <scope>IDENTIFICATION</scope>
</reference>
<keyword evidence="3" id="KW-0677">Repeat</keyword>
<name>A0A1I7UXP1_9PELO</name>
<dbReference type="WBParaSite" id="Csp11.Scaffold630.g20374.t1">
    <property type="protein sequence ID" value="Csp11.Scaffold630.g20374.t1"/>
    <property type="gene ID" value="Csp11.Scaffold630.g20374"/>
</dbReference>
<evidence type="ECO:0000313" key="8">
    <source>
        <dbReference type="Proteomes" id="UP000095282"/>
    </source>
</evidence>
<dbReference type="PROSITE" id="PS50096">
    <property type="entry name" value="IQ"/>
    <property type="match status" value="1"/>
</dbReference>
<sequence>MGSLENRKEAMLKRLAERNESRILKNRSSNIGKTVDLRTTEKAFLDTSPSAINMKTPLDPSETVTKITVSPILSSEERADKQIVALATWANTLIDIDSSEEIDLGATAAEATRRIQRMLRGEKKPIVNKPSMYQNILGNKDHTKVREACQKLLADSEMEQSIRSMLSKKRLEIRKELSVYNDLTLQTTLLRIFLSFNPKLLKVVLEAIFKTEIGAPLIRNISQMLIEKVFSNPAMLKNKKYAQGSGVPIITAAGRKALHDHFLEMSMKIMFLVESTYSHRLIPSVTRVFTKSSQFKCLDEMFNELTRELLTGSSQDFGKAFSSIGFEPTYVQSFFENHNYEAKGFEDFSDGLILAKLIETVGELPHGSVLYKLRDPAGDRIRKIKNVEMVLKKMVDLGISTDDVKASTIVGGKKEVIVSILWSIIGVRVAKEKRERYQRPPSDDQTTPKKKKRQSGVHDDMSTEVLAALNSYCRVLQMEVSNLNSIQDGCLLEQIWLQFIPNAPQIQTYSGASSWEKTVTFSEIELQIPRGIDQNVALFVKTFLERVEMIRKHEENKNSIELLNKKSSESDMQNSMNSTWNDATFTISRESIDSVLGGGSGFKMPITPLRGTFTRSTIAKHLNEVIEEEETEVEKNDSFEPKSTCYETHEATSDSIDCQFKSTESEEKQGETRVSKEDFPQTSSNSEALEENQDFSADQDTRNTENLDNAGIMRQKEKSEKKMSLQKTFEEYSDRLEECSHGIDNTVDENVGLEEKLINTQATEEDFEKTLVNTNSTFLDTDKTLTASVIVAHVQDTSNQVPITNAESSPRSEDISTEAVIPNSPKSSPILSNASSTPEKVNEAITVETSGEHALNVSTSTTDTPEPYLPESMIQMAEEQKRDSDFFQSYIENQKAFIAKNNLEIIITENQKSPSNTPELRKILRETRELKRKQLDVAKKLGTIERSTLGGLTPSCSTARDEDERSDAGHDEAMFINNETSNLEEKLRNLESDVKSLKKNSNVEERRAAVIIQKTIRGFLARRRFCQEIKERRERMIVYNRALEVEKQQLGSDKSSSLEMKLRHSALHGLTNNNLHVVHIAATIIDRITDLFPPLLEKFVVELNGIELIYAILEVTDQGYAYKAILQPLLHCLQKSFTSIPQSITNSKIQPILPKLSPRLFLLMLKHSTSPNFFNPIITTLIAIGRRFPTEKDSGMKRWKNQFDQTMNKVTDKDGRNYLITLRTICEHLL</sequence>
<evidence type="ECO:0000256" key="6">
    <source>
        <dbReference type="SAM" id="MobiDB-lite"/>
    </source>
</evidence>
<keyword evidence="4" id="KW-0112">Calmodulin-binding</keyword>
<evidence type="ECO:0000256" key="3">
    <source>
        <dbReference type="ARBA" id="ARBA00022737"/>
    </source>
</evidence>
<dbReference type="AlphaFoldDB" id="A0A1I7UXP1"/>
<dbReference type="InterPro" id="IPR000048">
    <property type="entry name" value="IQ_motif_EF-hand-BS"/>
</dbReference>
<feature type="compositionally biased region" description="Polar residues" evidence="6">
    <location>
        <begin position="653"/>
        <end position="662"/>
    </location>
</feature>
<feature type="coiled-coil region" evidence="5">
    <location>
        <begin position="973"/>
        <end position="1007"/>
    </location>
</feature>
<comment type="subcellular location">
    <subcellularLocation>
        <location evidence="1">Cytoplasm</location>
    </subcellularLocation>
</comment>
<dbReference type="Proteomes" id="UP000095282">
    <property type="component" value="Unplaced"/>
</dbReference>
<proteinExistence type="predicted"/>
<evidence type="ECO:0000256" key="1">
    <source>
        <dbReference type="ARBA" id="ARBA00004496"/>
    </source>
</evidence>
<evidence type="ECO:0000256" key="2">
    <source>
        <dbReference type="ARBA" id="ARBA00022490"/>
    </source>
</evidence>
<dbReference type="Pfam" id="PF00307">
    <property type="entry name" value="CH"/>
    <property type="match status" value="1"/>
</dbReference>
<keyword evidence="8" id="KW-1185">Reference proteome</keyword>
<dbReference type="Gene3D" id="1.10.418.10">
    <property type="entry name" value="Calponin-like domain"/>
    <property type="match status" value="1"/>
</dbReference>
<dbReference type="GO" id="GO:0005516">
    <property type="term" value="F:calmodulin binding"/>
    <property type="evidence" value="ECO:0007669"/>
    <property type="project" value="UniProtKB-KW"/>
</dbReference>
<keyword evidence="5" id="KW-0175">Coiled coil</keyword>
<evidence type="ECO:0000256" key="4">
    <source>
        <dbReference type="ARBA" id="ARBA00022860"/>
    </source>
</evidence>
<dbReference type="InterPro" id="IPR051185">
    <property type="entry name" value="ASPM"/>
</dbReference>
<feature type="region of interest" description="Disordered" evidence="6">
    <location>
        <begin position="628"/>
        <end position="723"/>
    </location>
</feature>
<feature type="region of interest" description="Disordered" evidence="6">
    <location>
        <begin position="802"/>
        <end position="838"/>
    </location>
</feature>
<feature type="compositionally biased region" description="Basic and acidic residues" evidence="6">
    <location>
        <begin position="714"/>
        <end position="723"/>
    </location>
</feature>
<dbReference type="PANTHER" id="PTHR22706">
    <property type="entry name" value="ASSEMBLY FACTOR FOR SPINDLE MICROTUBULES"/>
    <property type="match status" value="1"/>
</dbReference>
<dbReference type="GO" id="GO:0051295">
    <property type="term" value="P:establishment of meiotic spindle localization"/>
    <property type="evidence" value="ECO:0007669"/>
    <property type="project" value="TreeGrafter"/>
</dbReference>
<dbReference type="eggNOG" id="KOG0165">
    <property type="taxonomic scope" value="Eukaryota"/>
</dbReference>
<dbReference type="GO" id="GO:0000922">
    <property type="term" value="C:spindle pole"/>
    <property type="evidence" value="ECO:0007669"/>
    <property type="project" value="TreeGrafter"/>
</dbReference>
<feature type="compositionally biased region" description="Polar residues" evidence="6">
    <location>
        <begin position="824"/>
        <end position="838"/>
    </location>
</feature>
<dbReference type="STRING" id="1561998.A0A1I7UXP1"/>
<feature type="domain" description="Calponin-homology (CH)" evidence="7">
    <location>
        <begin position="345"/>
        <end position="427"/>
    </location>
</feature>
<dbReference type="Pfam" id="PF00612">
    <property type="entry name" value="IQ"/>
    <property type="match status" value="1"/>
</dbReference>
<dbReference type="SMART" id="SM00015">
    <property type="entry name" value="IQ"/>
    <property type="match status" value="1"/>
</dbReference>
<dbReference type="GO" id="GO:0007051">
    <property type="term" value="P:spindle organization"/>
    <property type="evidence" value="ECO:0007669"/>
    <property type="project" value="TreeGrafter"/>
</dbReference>
<dbReference type="GO" id="GO:0000278">
    <property type="term" value="P:mitotic cell cycle"/>
    <property type="evidence" value="ECO:0007669"/>
    <property type="project" value="TreeGrafter"/>
</dbReference>
<accession>A0A1I7UXP1</accession>
<dbReference type="GO" id="GO:0005737">
    <property type="term" value="C:cytoplasm"/>
    <property type="evidence" value="ECO:0007669"/>
    <property type="project" value="UniProtKB-SubCell"/>
</dbReference>
<evidence type="ECO:0000259" key="7">
    <source>
        <dbReference type="Pfam" id="PF00307"/>
    </source>
</evidence>
<organism evidence="8 9">
    <name type="scientific">Caenorhabditis tropicalis</name>
    <dbReference type="NCBI Taxonomy" id="1561998"/>
    <lineage>
        <taxon>Eukaryota</taxon>
        <taxon>Metazoa</taxon>
        <taxon>Ecdysozoa</taxon>
        <taxon>Nematoda</taxon>
        <taxon>Chromadorea</taxon>
        <taxon>Rhabditida</taxon>
        <taxon>Rhabditina</taxon>
        <taxon>Rhabditomorpha</taxon>
        <taxon>Rhabditoidea</taxon>
        <taxon>Rhabditidae</taxon>
        <taxon>Peloderinae</taxon>
        <taxon>Caenorhabditis</taxon>
    </lineage>
</organism>
<dbReference type="InterPro" id="IPR001715">
    <property type="entry name" value="CH_dom"/>
</dbReference>
<dbReference type="SUPFAM" id="SSF47576">
    <property type="entry name" value="Calponin-homology domain, CH-domain"/>
    <property type="match status" value="1"/>
</dbReference>
<evidence type="ECO:0000313" key="9">
    <source>
        <dbReference type="WBParaSite" id="Csp11.Scaffold630.g20374.t1"/>
    </source>
</evidence>
<keyword evidence="2" id="KW-0963">Cytoplasm</keyword>